<name>X1EIB0_9ZZZZ</name>
<dbReference type="AlphaFoldDB" id="X1EIB0"/>
<proteinExistence type="predicted"/>
<comment type="caution">
    <text evidence="1">The sequence shown here is derived from an EMBL/GenBank/DDBJ whole genome shotgun (WGS) entry which is preliminary data.</text>
</comment>
<reference evidence="1" key="1">
    <citation type="journal article" date="2014" name="Front. Microbiol.">
        <title>High frequency of phylogenetically diverse reductive dehalogenase-homologous genes in deep subseafloor sedimentary metagenomes.</title>
        <authorList>
            <person name="Kawai M."/>
            <person name="Futagami T."/>
            <person name="Toyoda A."/>
            <person name="Takaki Y."/>
            <person name="Nishi S."/>
            <person name="Hori S."/>
            <person name="Arai W."/>
            <person name="Tsubouchi T."/>
            <person name="Morono Y."/>
            <person name="Uchiyama I."/>
            <person name="Ito T."/>
            <person name="Fujiyama A."/>
            <person name="Inagaki F."/>
            <person name="Takami H."/>
        </authorList>
    </citation>
    <scope>NUCLEOTIDE SEQUENCE</scope>
    <source>
        <strain evidence="1">Expedition CK06-06</strain>
    </source>
</reference>
<feature type="non-terminal residue" evidence="1">
    <location>
        <position position="1"/>
    </location>
</feature>
<protein>
    <submittedName>
        <fullName evidence="1">Uncharacterized protein</fullName>
    </submittedName>
</protein>
<dbReference type="EMBL" id="BARU01009123">
    <property type="protein sequence ID" value="GAH33031.1"/>
    <property type="molecule type" value="Genomic_DNA"/>
</dbReference>
<sequence length="62" mass="7396">DKYLRKQVYWASKDIILPQRLPSDLGKEKKKMSDFFSINFSLHELEKILIENALRDPYPSLK</sequence>
<accession>X1EIB0</accession>
<gene>
    <name evidence="1" type="ORF">S03H2_17655</name>
</gene>
<evidence type="ECO:0000313" key="1">
    <source>
        <dbReference type="EMBL" id="GAH33031.1"/>
    </source>
</evidence>
<organism evidence="1">
    <name type="scientific">marine sediment metagenome</name>
    <dbReference type="NCBI Taxonomy" id="412755"/>
    <lineage>
        <taxon>unclassified sequences</taxon>
        <taxon>metagenomes</taxon>
        <taxon>ecological metagenomes</taxon>
    </lineage>
</organism>